<evidence type="ECO:0000256" key="1">
    <source>
        <dbReference type="SAM" id="SignalP"/>
    </source>
</evidence>
<accession>A0ABT5HZ66</accession>
<dbReference type="RefSeq" id="WP_272801942.1">
    <property type="nucleotide sequence ID" value="NZ_JAQQKY010000001.1"/>
</dbReference>
<dbReference type="Proteomes" id="UP001221566">
    <property type="component" value="Unassembled WGS sequence"/>
</dbReference>
<keyword evidence="1" id="KW-0732">Signal</keyword>
<feature type="signal peptide" evidence="1">
    <location>
        <begin position="1"/>
        <end position="19"/>
    </location>
</feature>
<feature type="domain" description="DUF2059" evidence="2">
    <location>
        <begin position="90"/>
        <end position="146"/>
    </location>
</feature>
<organism evidence="3 4">
    <name type="scientific">Vogesella indigofera</name>
    <name type="common">Pseudomonas indigofera</name>
    <dbReference type="NCBI Taxonomy" id="45465"/>
    <lineage>
        <taxon>Bacteria</taxon>
        <taxon>Pseudomonadati</taxon>
        <taxon>Pseudomonadota</taxon>
        <taxon>Betaproteobacteria</taxon>
        <taxon>Neisseriales</taxon>
        <taxon>Chromobacteriaceae</taxon>
        <taxon>Vogesella</taxon>
    </lineage>
</organism>
<evidence type="ECO:0000313" key="3">
    <source>
        <dbReference type="EMBL" id="MDC7689209.1"/>
    </source>
</evidence>
<proteinExistence type="predicted"/>
<feature type="chain" id="PRO_5046901849" evidence="1">
    <location>
        <begin position="20"/>
        <end position="165"/>
    </location>
</feature>
<protein>
    <submittedName>
        <fullName evidence="3">DUF2059 domain-containing protein</fullName>
    </submittedName>
</protein>
<dbReference type="InterPro" id="IPR018637">
    <property type="entry name" value="DUF2059"/>
</dbReference>
<gene>
    <name evidence="3" type="ORF">PQU93_00215</name>
</gene>
<sequence>MKKILFALVFAAFTYPAYAAPPSAASLEQLMIANGTVEFFGRFNANIDNLVRQDMEKFFANKKPTELEKEIMVLLQPKLVAILQAELSWEALKPELIRIHSETLTQEEVDGILALLKTPLGQTLLHKIPQVTERTFEMTGQRLEAAKSKIQPAINAALVELKAIK</sequence>
<dbReference type="Pfam" id="PF09832">
    <property type="entry name" value="DUF2059"/>
    <property type="match status" value="1"/>
</dbReference>
<evidence type="ECO:0000313" key="4">
    <source>
        <dbReference type="Proteomes" id="UP001221566"/>
    </source>
</evidence>
<dbReference type="EMBL" id="JAQQKY010000001">
    <property type="protein sequence ID" value="MDC7689209.1"/>
    <property type="molecule type" value="Genomic_DNA"/>
</dbReference>
<comment type="caution">
    <text evidence="3">The sequence shown here is derived from an EMBL/GenBank/DDBJ whole genome shotgun (WGS) entry which is preliminary data.</text>
</comment>
<name>A0ABT5HZ66_VOGIN</name>
<reference evidence="3 4" key="1">
    <citation type="submission" date="2023-01" db="EMBL/GenBank/DDBJ databases">
        <title>Novel species of the genus Vogesella isolated from rivers.</title>
        <authorList>
            <person name="Lu H."/>
        </authorList>
    </citation>
    <scope>NUCLEOTIDE SEQUENCE [LARGE SCALE GENOMIC DNA]</scope>
    <source>
        <strain evidence="3 4">SH7W</strain>
    </source>
</reference>
<keyword evidence="4" id="KW-1185">Reference proteome</keyword>
<evidence type="ECO:0000259" key="2">
    <source>
        <dbReference type="Pfam" id="PF09832"/>
    </source>
</evidence>